<evidence type="ECO:0000256" key="3">
    <source>
        <dbReference type="ARBA" id="ARBA00023014"/>
    </source>
</evidence>
<feature type="domain" description="4Fe-4S ferredoxin-type" evidence="4">
    <location>
        <begin position="38"/>
        <end position="67"/>
    </location>
</feature>
<gene>
    <name evidence="5" type="ORF">SAMN00017405_0335</name>
</gene>
<dbReference type="RefSeq" id="WP_084054141.1">
    <property type="nucleotide sequence ID" value="NZ_FWWT01000022.1"/>
</dbReference>
<proteinExistence type="predicted"/>
<organism evidence="5 6">
    <name type="scientific">Desulfonispora thiosulfatigenes DSM 11270</name>
    <dbReference type="NCBI Taxonomy" id="656914"/>
    <lineage>
        <taxon>Bacteria</taxon>
        <taxon>Bacillati</taxon>
        <taxon>Bacillota</taxon>
        <taxon>Clostridia</taxon>
        <taxon>Eubacteriales</taxon>
        <taxon>Peptococcaceae</taxon>
        <taxon>Desulfonispora</taxon>
    </lineage>
</organism>
<keyword evidence="1" id="KW-0479">Metal-binding</keyword>
<dbReference type="OrthoDB" id="9804603at2"/>
<dbReference type="Gene3D" id="3.30.70.20">
    <property type="match status" value="2"/>
</dbReference>
<dbReference type="Proteomes" id="UP000192731">
    <property type="component" value="Unassembled WGS sequence"/>
</dbReference>
<evidence type="ECO:0000256" key="1">
    <source>
        <dbReference type="ARBA" id="ARBA00022723"/>
    </source>
</evidence>
<keyword evidence="2" id="KW-0408">Iron</keyword>
<protein>
    <submittedName>
        <fullName evidence="5">2-oxoglutarate ferredoxin oxidoreductase subunit delta</fullName>
    </submittedName>
</protein>
<dbReference type="InterPro" id="IPR017900">
    <property type="entry name" value="4Fe4S_Fe_S_CS"/>
</dbReference>
<dbReference type="AlphaFoldDB" id="A0A1W1VQD9"/>
<keyword evidence="3" id="KW-0411">Iron-sulfur</keyword>
<sequence length="69" mass="7699">MKKLIISKESCKSCKYCVKNCPKGALSIKGEINAKGYPYVSVDHDKCITCGICYNVCPDYVFEIVEVEV</sequence>
<feature type="domain" description="4Fe-4S ferredoxin-type" evidence="4">
    <location>
        <begin position="2"/>
        <end position="31"/>
    </location>
</feature>
<dbReference type="Pfam" id="PF12838">
    <property type="entry name" value="Fer4_7"/>
    <property type="match status" value="1"/>
</dbReference>
<reference evidence="5 6" key="1">
    <citation type="submission" date="2017-04" db="EMBL/GenBank/DDBJ databases">
        <authorList>
            <person name="Afonso C.L."/>
            <person name="Miller P.J."/>
            <person name="Scott M.A."/>
            <person name="Spackman E."/>
            <person name="Goraichik I."/>
            <person name="Dimitrov K.M."/>
            <person name="Suarez D.L."/>
            <person name="Swayne D.E."/>
        </authorList>
    </citation>
    <scope>NUCLEOTIDE SEQUENCE [LARGE SCALE GENOMIC DNA]</scope>
    <source>
        <strain evidence="5 6">DSM 11270</strain>
    </source>
</reference>
<dbReference type="SUPFAM" id="SSF54862">
    <property type="entry name" value="4Fe-4S ferredoxins"/>
    <property type="match status" value="1"/>
</dbReference>
<evidence type="ECO:0000259" key="4">
    <source>
        <dbReference type="PROSITE" id="PS51379"/>
    </source>
</evidence>
<accession>A0A1W1VQD9</accession>
<dbReference type="PANTHER" id="PTHR43122:SF1">
    <property type="entry name" value="IRON-SULFUR-BINDING PROTEIN"/>
    <property type="match status" value="1"/>
</dbReference>
<evidence type="ECO:0000256" key="2">
    <source>
        <dbReference type="ARBA" id="ARBA00023004"/>
    </source>
</evidence>
<dbReference type="PROSITE" id="PS51379">
    <property type="entry name" value="4FE4S_FER_2"/>
    <property type="match status" value="2"/>
</dbReference>
<dbReference type="GO" id="GO:0051536">
    <property type="term" value="F:iron-sulfur cluster binding"/>
    <property type="evidence" value="ECO:0007669"/>
    <property type="project" value="UniProtKB-KW"/>
</dbReference>
<dbReference type="STRING" id="656914.SAMN00017405_0335"/>
<evidence type="ECO:0000313" key="6">
    <source>
        <dbReference type="Proteomes" id="UP000192731"/>
    </source>
</evidence>
<dbReference type="EMBL" id="FWWT01000022">
    <property type="protein sequence ID" value="SMB95134.1"/>
    <property type="molecule type" value="Genomic_DNA"/>
</dbReference>
<keyword evidence="6" id="KW-1185">Reference proteome</keyword>
<name>A0A1W1VQD9_DESTI</name>
<dbReference type="PANTHER" id="PTHR43122">
    <property type="entry name" value="FERREDOXIN SUBUNIT OF PYRUVATE:FLAVODOXIN OXIDOREDUCTASE-RELATED"/>
    <property type="match status" value="1"/>
</dbReference>
<dbReference type="InterPro" id="IPR017896">
    <property type="entry name" value="4Fe4S_Fe-S-bd"/>
</dbReference>
<evidence type="ECO:0000313" key="5">
    <source>
        <dbReference type="EMBL" id="SMB95134.1"/>
    </source>
</evidence>
<dbReference type="PROSITE" id="PS00198">
    <property type="entry name" value="4FE4S_FER_1"/>
    <property type="match status" value="1"/>
</dbReference>
<dbReference type="GO" id="GO:0046872">
    <property type="term" value="F:metal ion binding"/>
    <property type="evidence" value="ECO:0007669"/>
    <property type="project" value="UniProtKB-KW"/>
</dbReference>